<dbReference type="GO" id="GO:0005524">
    <property type="term" value="F:ATP binding"/>
    <property type="evidence" value="ECO:0007669"/>
    <property type="project" value="UniProtKB-KW"/>
</dbReference>
<comment type="subunit">
    <text evidence="14">Component of the lipopolysaccharide transport and assembly complex. The LptBFG transporter is composed of two ATP-binding proteins (LptB) and two transmembrane proteins (LptF and LptG).</text>
</comment>
<keyword evidence="17" id="KW-1185">Reference proteome</keyword>
<evidence type="ECO:0000256" key="5">
    <source>
        <dbReference type="ARBA" id="ARBA00022448"/>
    </source>
</evidence>
<evidence type="ECO:0000313" key="17">
    <source>
        <dbReference type="Proteomes" id="UP000245539"/>
    </source>
</evidence>
<dbReference type="InterPro" id="IPR027417">
    <property type="entry name" value="P-loop_NTPase"/>
</dbReference>
<evidence type="ECO:0000256" key="8">
    <source>
        <dbReference type="ARBA" id="ARBA00022519"/>
    </source>
</evidence>
<evidence type="ECO:0000256" key="14">
    <source>
        <dbReference type="ARBA" id="ARBA00026081"/>
    </source>
</evidence>
<dbReference type="InterPro" id="IPR032823">
    <property type="entry name" value="BCA_ABC_TP_C"/>
</dbReference>
<evidence type="ECO:0000256" key="7">
    <source>
        <dbReference type="ARBA" id="ARBA00022490"/>
    </source>
</evidence>
<evidence type="ECO:0000256" key="9">
    <source>
        <dbReference type="ARBA" id="ARBA00022741"/>
    </source>
</evidence>
<keyword evidence="10 16" id="KW-0067">ATP-binding</keyword>
<dbReference type="OrthoDB" id="5560252at2"/>
<keyword evidence="9" id="KW-0547">Nucleotide-binding</keyword>
<dbReference type="InterPro" id="IPR003593">
    <property type="entry name" value="AAA+_ATPase"/>
</dbReference>
<dbReference type="PROSITE" id="PS00211">
    <property type="entry name" value="ABC_TRANSPORTER_1"/>
    <property type="match status" value="1"/>
</dbReference>
<dbReference type="SMART" id="SM00382">
    <property type="entry name" value="AAA"/>
    <property type="match status" value="1"/>
</dbReference>
<name>A0A317C8N1_9GAMM</name>
<keyword evidence="8" id="KW-0997">Cell inner membrane</keyword>
<dbReference type="EMBL" id="QGKM01000052">
    <property type="protein sequence ID" value="PWQ94954.1"/>
    <property type="molecule type" value="Genomic_DNA"/>
</dbReference>
<dbReference type="Pfam" id="PF00005">
    <property type="entry name" value="ABC_tran"/>
    <property type="match status" value="1"/>
</dbReference>
<dbReference type="GO" id="GO:0016887">
    <property type="term" value="F:ATP hydrolysis activity"/>
    <property type="evidence" value="ECO:0007669"/>
    <property type="project" value="InterPro"/>
</dbReference>
<dbReference type="InterPro" id="IPR003439">
    <property type="entry name" value="ABC_transporter-like_ATP-bd"/>
</dbReference>
<dbReference type="Pfam" id="PF12399">
    <property type="entry name" value="BCA_ABC_TP_C"/>
    <property type="match status" value="1"/>
</dbReference>
<gene>
    <name evidence="16" type="primary">lptB</name>
    <name evidence="16" type="ORF">DKW60_16255</name>
</gene>
<keyword evidence="12" id="KW-0472">Membrane</keyword>
<dbReference type="AlphaFoldDB" id="A0A317C8N1"/>
<evidence type="ECO:0000256" key="13">
    <source>
        <dbReference type="ARBA" id="ARBA00024818"/>
    </source>
</evidence>
<evidence type="ECO:0000256" key="12">
    <source>
        <dbReference type="ARBA" id="ARBA00023136"/>
    </source>
</evidence>
<keyword evidence="7" id="KW-0963">Cytoplasm</keyword>
<evidence type="ECO:0000259" key="15">
    <source>
        <dbReference type="PROSITE" id="PS50893"/>
    </source>
</evidence>
<dbReference type="CDD" id="cd03218">
    <property type="entry name" value="ABC_YhbG"/>
    <property type="match status" value="1"/>
</dbReference>
<comment type="subcellular location">
    <subcellularLocation>
        <location evidence="2">Cell inner membrane</location>
        <topology evidence="2">Peripheral membrane protein</topology>
        <orientation evidence="2">Cytoplasmic side</orientation>
    </subcellularLocation>
    <subcellularLocation>
        <location evidence="1">Cytoplasm</location>
    </subcellularLocation>
</comment>
<dbReference type="GO" id="GO:0055085">
    <property type="term" value="P:transmembrane transport"/>
    <property type="evidence" value="ECO:0007669"/>
    <property type="project" value="InterPro"/>
</dbReference>
<evidence type="ECO:0000256" key="10">
    <source>
        <dbReference type="ARBA" id="ARBA00022840"/>
    </source>
</evidence>
<comment type="similarity">
    <text evidence="3">Belongs to the ABC transporter superfamily. Outer membrane lipopolysaccharide export (TC 1.B.42) family.</text>
</comment>
<dbReference type="NCBIfam" id="TIGR04406">
    <property type="entry name" value="LPS_export_lptB"/>
    <property type="match status" value="1"/>
</dbReference>
<evidence type="ECO:0000256" key="1">
    <source>
        <dbReference type="ARBA" id="ARBA00004496"/>
    </source>
</evidence>
<dbReference type="InterPro" id="IPR017871">
    <property type="entry name" value="ABC_transporter-like_CS"/>
</dbReference>
<evidence type="ECO:0000313" key="16">
    <source>
        <dbReference type="EMBL" id="PWQ94954.1"/>
    </source>
</evidence>
<organism evidence="16 17">
    <name type="scientific">Leucothrix pacifica</name>
    <dbReference type="NCBI Taxonomy" id="1247513"/>
    <lineage>
        <taxon>Bacteria</taxon>
        <taxon>Pseudomonadati</taxon>
        <taxon>Pseudomonadota</taxon>
        <taxon>Gammaproteobacteria</taxon>
        <taxon>Thiotrichales</taxon>
        <taxon>Thiotrichaceae</taxon>
        <taxon>Leucothrix</taxon>
    </lineage>
</organism>
<evidence type="ECO:0000256" key="4">
    <source>
        <dbReference type="ARBA" id="ARBA00017803"/>
    </source>
</evidence>
<sequence length="241" mass="26581">MSVLAANGLRKSYGKRTILESISLQVNSAEVVGLLGPNGAGKTTCFYMIVGLVPIDSGTVTLDDKDLTKLSMHQRARYGVGYLAQEASVFRKLSVEDNIMAILQTRKGMTRQQRRQKMESLLEEFQITHIRSGLGISLSGGERRRVEIARALATEPEFILLDEPFAGVDPISVIEIQKIVTHLKQRGIGVLITDHNVRETLGICDRAYILGNGSILAQGTPAEVLDNRQAREIYLGEDFKL</sequence>
<dbReference type="Proteomes" id="UP000245539">
    <property type="component" value="Unassembled WGS sequence"/>
</dbReference>
<dbReference type="FunFam" id="3.40.50.300:FF:000151">
    <property type="entry name" value="Lipopolysaccharide ABC transporter ATP-binding protein"/>
    <property type="match status" value="1"/>
</dbReference>
<keyword evidence="11" id="KW-1278">Translocase</keyword>
<proteinExistence type="inferred from homology"/>
<dbReference type="SUPFAM" id="SSF52540">
    <property type="entry name" value="P-loop containing nucleoside triphosphate hydrolases"/>
    <property type="match status" value="1"/>
</dbReference>
<dbReference type="PROSITE" id="PS50893">
    <property type="entry name" value="ABC_TRANSPORTER_2"/>
    <property type="match status" value="1"/>
</dbReference>
<protein>
    <recommendedName>
        <fullName evidence="4">Lipopolysaccharide export system ATP-binding protein LptB</fullName>
    </recommendedName>
</protein>
<evidence type="ECO:0000256" key="2">
    <source>
        <dbReference type="ARBA" id="ARBA00004515"/>
    </source>
</evidence>
<dbReference type="InterPro" id="IPR051120">
    <property type="entry name" value="ABC_AA/LPS_Transport"/>
</dbReference>
<keyword evidence="6" id="KW-1003">Cell membrane</keyword>
<dbReference type="GO" id="GO:0005737">
    <property type="term" value="C:cytoplasm"/>
    <property type="evidence" value="ECO:0007669"/>
    <property type="project" value="UniProtKB-SubCell"/>
</dbReference>
<evidence type="ECO:0000256" key="11">
    <source>
        <dbReference type="ARBA" id="ARBA00022967"/>
    </source>
</evidence>
<dbReference type="Gene3D" id="3.40.50.300">
    <property type="entry name" value="P-loop containing nucleotide triphosphate hydrolases"/>
    <property type="match status" value="1"/>
</dbReference>
<dbReference type="PANTHER" id="PTHR45772">
    <property type="entry name" value="CONSERVED COMPONENT OF ABC TRANSPORTER FOR NATURAL AMINO ACIDS-RELATED"/>
    <property type="match status" value="1"/>
</dbReference>
<keyword evidence="5" id="KW-0813">Transport</keyword>
<evidence type="ECO:0000256" key="6">
    <source>
        <dbReference type="ARBA" id="ARBA00022475"/>
    </source>
</evidence>
<dbReference type="PANTHER" id="PTHR45772:SF10">
    <property type="entry name" value="LIPOPOLYSACCHARIDE EXPORT SYSTEM ATP-BINDING PROTEIN LPTB"/>
    <property type="match status" value="1"/>
</dbReference>
<comment type="caution">
    <text evidence="16">The sequence shown here is derived from an EMBL/GenBank/DDBJ whole genome shotgun (WGS) entry which is preliminary data.</text>
</comment>
<comment type="function">
    <text evidence="13">Part of the ABC transporter complex LptBFG involved in the translocation of lipopolysaccharide (LPS) from the inner membrane to the outer membrane. Probably responsible for energy coupling to the transport system.</text>
</comment>
<evidence type="ECO:0000256" key="3">
    <source>
        <dbReference type="ARBA" id="ARBA00010865"/>
    </source>
</evidence>
<feature type="domain" description="ABC transporter" evidence="15">
    <location>
        <begin position="4"/>
        <end position="237"/>
    </location>
</feature>
<reference evidence="16 17" key="1">
    <citation type="submission" date="2018-05" db="EMBL/GenBank/DDBJ databases">
        <title>Leucothrix arctica sp. nov., isolated from Arctic seawater.</title>
        <authorList>
            <person name="Choi A."/>
            <person name="Baek K."/>
        </authorList>
    </citation>
    <scope>NUCLEOTIDE SEQUENCE [LARGE SCALE GENOMIC DNA]</scope>
    <source>
        <strain evidence="16 17">JCM 18388</strain>
    </source>
</reference>
<dbReference type="RefSeq" id="WP_109838716.1">
    <property type="nucleotide sequence ID" value="NZ_QGKM01000052.1"/>
</dbReference>
<dbReference type="GO" id="GO:0043190">
    <property type="term" value="C:ATP-binding cassette (ABC) transporter complex"/>
    <property type="evidence" value="ECO:0007669"/>
    <property type="project" value="InterPro"/>
</dbReference>
<accession>A0A317C8N1</accession>
<dbReference type="InterPro" id="IPR030921">
    <property type="entry name" value="LPS_export_LptB"/>
</dbReference>